<evidence type="ECO:0000256" key="9">
    <source>
        <dbReference type="RuleBase" id="RU364020"/>
    </source>
</evidence>
<evidence type="ECO:0000256" key="2">
    <source>
        <dbReference type="ARBA" id="ARBA00006339"/>
    </source>
</evidence>
<dbReference type="PANTHER" id="PTHR12137:SF54">
    <property type="entry name" value="CARBOHYDRATE SULFOTRANSFERASE"/>
    <property type="match status" value="1"/>
</dbReference>
<proteinExistence type="inferred from homology"/>
<sequence>MKLNSAYVCCGIFIFMGTCFIFLSSRNSPNDRVLWTLSFIPKESKLEQMSPSELRKSQMLKRVHALQTTCKETDLKAYKFEFYQVTSRFYVDSNANLSYCKVPKAGSSFMTEVFFALDKDRNNQNGTSISKSKSVDDIFEMSRRIVHAIGNNKLQTTPLLRDDDTKTTALLVSRDPYSRLYSAFIDKFYLFGLVKASVEISKIKKKRISNCGYDVTFQEFLDYVMKNAYGGYPINRHWAPVYLLCHACDVRYDVVSKMDTLSSDMENILDNINVSYSMRQSLINVIQSKYDNKSAISLIHTYMKFWKQYEKLCPKLIDYLLKIWKSFKIQGKLKSDVPFPKRRFSNAIKKGTHSDDVIDLFLEYMTKYKLSARERRLQRRSYLVKAYAEVSDTTVGKIQELYELDFRLFQYDTSPPTTI</sequence>
<dbReference type="InterPro" id="IPR018011">
    <property type="entry name" value="Carb_sulfotrans_8-10"/>
</dbReference>
<organism evidence="10 11">
    <name type="scientific">Crassostrea virginica</name>
    <name type="common">Eastern oyster</name>
    <dbReference type="NCBI Taxonomy" id="6565"/>
    <lineage>
        <taxon>Eukaryota</taxon>
        <taxon>Metazoa</taxon>
        <taxon>Spiralia</taxon>
        <taxon>Lophotrochozoa</taxon>
        <taxon>Mollusca</taxon>
        <taxon>Bivalvia</taxon>
        <taxon>Autobranchia</taxon>
        <taxon>Pteriomorphia</taxon>
        <taxon>Ostreida</taxon>
        <taxon>Ostreoidea</taxon>
        <taxon>Ostreidae</taxon>
        <taxon>Crassostrea</taxon>
    </lineage>
</organism>
<evidence type="ECO:0000256" key="1">
    <source>
        <dbReference type="ARBA" id="ARBA00004323"/>
    </source>
</evidence>
<keyword evidence="4 9" id="KW-0812">Transmembrane</keyword>
<keyword evidence="9" id="KW-0119">Carbohydrate metabolism</keyword>
<keyword evidence="5 9" id="KW-1133">Transmembrane helix</keyword>
<dbReference type="GO" id="GO:0000139">
    <property type="term" value="C:Golgi membrane"/>
    <property type="evidence" value="ECO:0007669"/>
    <property type="project" value="UniProtKB-SubCell"/>
</dbReference>
<evidence type="ECO:0000256" key="7">
    <source>
        <dbReference type="ARBA" id="ARBA00023136"/>
    </source>
</evidence>
<dbReference type="PANTHER" id="PTHR12137">
    <property type="entry name" value="CARBOHYDRATE SULFOTRANSFERASE"/>
    <property type="match status" value="1"/>
</dbReference>
<reference evidence="11" key="1">
    <citation type="submission" date="2025-08" db="UniProtKB">
        <authorList>
            <consortium name="RefSeq"/>
        </authorList>
    </citation>
    <scope>IDENTIFICATION</scope>
    <source>
        <tissue evidence="11">Whole sample</tissue>
    </source>
</reference>
<feature type="transmembrane region" description="Helical" evidence="9">
    <location>
        <begin position="7"/>
        <end position="24"/>
    </location>
</feature>
<dbReference type="InterPro" id="IPR005331">
    <property type="entry name" value="Sulfotransferase"/>
</dbReference>
<dbReference type="KEGG" id="cvn:111131197"/>
<evidence type="ECO:0000256" key="6">
    <source>
        <dbReference type="ARBA" id="ARBA00023034"/>
    </source>
</evidence>
<dbReference type="GO" id="GO:0016051">
    <property type="term" value="P:carbohydrate biosynthetic process"/>
    <property type="evidence" value="ECO:0007669"/>
    <property type="project" value="InterPro"/>
</dbReference>
<dbReference type="Pfam" id="PF03567">
    <property type="entry name" value="Sulfotransfer_2"/>
    <property type="match status" value="1"/>
</dbReference>
<keyword evidence="10" id="KW-1185">Reference proteome</keyword>
<comment type="similarity">
    <text evidence="2 9">Belongs to the sulfotransferase 2 family.</text>
</comment>
<evidence type="ECO:0000256" key="8">
    <source>
        <dbReference type="ARBA" id="ARBA00023180"/>
    </source>
</evidence>
<accession>A0A8B8E3P8</accession>
<dbReference type="Proteomes" id="UP000694844">
    <property type="component" value="Chromosome 4"/>
</dbReference>
<evidence type="ECO:0000256" key="3">
    <source>
        <dbReference type="ARBA" id="ARBA00022679"/>
    </source>
</evidence>
<keyword evidence="3 9" id="KW-0808">Transferase</keyword>
<dbReference type="AlphaFoldDB" id="A0A8B8E3P8"/>
<keyword evidence="8 9" id="KW-0325">Glycoprotein</keyword>
<dbReference type="RefSeq" id="XP_022334324.1">
    <property type="nucleotide sequence ID" value="XM_022478616.1"/>
</dbReference>
<dbReference type="GeneID" id="111131197"/>
<protein>
    <recommendedName>
        <fullName evidence="9">Carbohydrate sulfotransferase</fullName>
        <ecNumber evidence="9">2.8.2.-</ecNumber>
    </recommendedName>
</protein>
<dbReference type="EC" id="2.8.2.-" evidence="9"/>
<gene>
    <name evidence="11" type="primary">LOC111131197</name>
</gene>
<evidence type="ECO:0000256" key="5">
    <source>
        <dbReference type="ARBA" id="ARBA00022989"/>
    </source>
</evidence>
<name>A0A8B8E3P8_CRAVI</name>
<evidence type="ECO:0000313" key="10">
    <source>
        <dbReference type="Proteomes" id="UP000694844"/>
    </source>
</evidence>
<dbReference type="GO" id="GO:0008146">
    <property type="term" value="F:sulfotransferase activity"/>
    <property type="evidence" value="ECO:0007669"/>
    <property type="project" value="InterPro"/>
</dbReference>
<keyword evidence="6 9" id="KW-0333">Golgi apparatus</keyword>
<evidence type="ECO:0000256" key="4">
    <source>
        <dbReference type="ARBA" id="ARBA00022692"/>
    </source>
</evidence>
<keyword evidence="7 9" id="KW-0472">Membrane</keyword>
<comment type="subcellular location">
    <subcellularLocation>
        <location evidence="1 9">Golgi apparatus membrane</location>
        <topology evidence="1 9">Single-pass type II membrane protein</topology>
    </subcellularLocation>
</comment>
<dbReference type="OrthoDB" id="6380564at2759"/>
<keyword evidence="9" id="KW-0735">Signal-anchor</keyword>
<evidence type="ECO:0000313" key="11">
    <source>
        <dbReference type="RefSeq" id="XP_022334324.1"/>
    </source>
</evidence>